<evidence type="ECO:0000313" key="4">
    <source>
        <dbReference type="Proteomes" id="UP001497623"/>
    </source>
</evidence>
<evidence type="ECO:0000256" key="1">
    <source>
        <dbReference type="ARBA" id="ARBA00023002"/>
    </source>
</evidence>
<organism evidence="3 4">
    <name type="scientific">Meganyctiphanes norvegica</name>
    <name type="common">Northern krill</name>
    <name type="synonym">Thysanopoda norvegica</name>
    <dbReference type="NCBI Taxonomy" id="48144"/>
    <lineage>
        <taxon>Eukaryota</taxon>
        <taxon>Metazoa</taxon>
        <taxon>Ecdysozoa</taxon>
        <taxon>Arthropoda</taxon>
        <taxon>Crustacea</taxon>
        <taxon>Multicrustacea</taxon>
        <taxon>Malacostraca</taxon>
        <taxon>Eumalacostraca</taxon>
        <taxon>Eucarida</taxon>
        <taxon>Euphausiacea</taxon>
        <taxon>Euphausiidae</taxon>
        <taxon>Meganyctiphanes</taxon>
    </lineage>
</organism>
<keyword evidence="2" id="KW-0812">Transmembrane</keyword>
<proteinExistence type="predicted"/>
<reference evidence="3 4" key="1">
    <citation type="submission" date="2024-05" db="EMBL/GenBank/DDBJ databases">
        <authorList>
            <person name="Wallberg A."/>
        </authorList>
    </citation>
    <scope>NUCLEOTIDE SEQUENCE [LARGE SCALE GENOMIC DNA]</scope>
</reference>
<gene>
    <name evidence="3" type="ORF">MNOR_LOCUS13434</name>
</gene>
<evidence type="ECO:0008006" key="5">
    <source>
        <dbReference type="Google" id="ProtNLM"/>
    </source>
</evidence>
<dbReference type="InterPro" id="IPR002347">
    <property type="entry name" value="SDR_fam"/>
</dbReference>
<dbReference type="AlphaFoldDB" id="A0AAV2QIH7"/>
<feature type="non-terminal residue" evidence="3">
    <location>
        <position position="226"/>
    </location>
</feature>
<name>A0AAV2QIH7_MEGNR</name>
<dbReference type="PRINTS" id="PR00081">
    <property type="entry name" value="GDHRDH"/>
</dbReference>
<sequence length="226" mass="25702">MRFYVSRTHDSSLWFPILLWTMGGLGILVGVAVGVYLLRKYRESKWGVCKSVRRMDGKIVIITGANSGIGKETTRNLAARGAIVIMACRNREAAVEALRDIRTSTGDGDLIVMDLDLEDLESIRRFCRNFLEKFQHLDVLVNNAGVFVPPEERRTTKEGFEINMGVNHFGHFLLTHLLMDRITQTPNSRSSNIGYLFYYCPKLYDNLDDSPGWSAFTKLSHQIVYC</sequence>
<dbReference type="Proteomes" id="UP001497623">
    <property type="component" value="Unassembled WGS sequence"/>
</dbReference>
<dbReference type="Pfam" id="PF00106">
    <property type="entry name" value="adh_short"/>
    <property type="match status" value="1"/>
</dbReference>
<dbReference type="PANTHER" id="PTHR43157">
    <property type="entry name" value="PHOSPHATIDYLINOSITOL-GLYCAN BIOSYNTHESIS CLASS F PROTEIN-RELATED"/>
    <property type="match status" value="1"/>
</dbReference>
<keyword evidence="2" id="KW-0472">Membrane</keyword>
<accession>A0AAV2QIH7</accession>
<dbReference type="SUPFAM" id="SSF51735">
    <property type="entry name" value="NAD(P)-binding Rossmann-fold domains"/>
    <property type="match status" value="1"/>
</dbReference>
<protein>
    <recommendedName>
        <fullName evidence="5">Retinol dehydrogenase 11</fullName>
    </recommendedName>
</protein>
<keyword evidence="2" id="KW-1133">Transmembrane helix</keyword>
<feature type="transmembrane region" description="Helical" evidence="2">
    <location>
        <begin position="12"/>
        <end position="38"/>
    </location>
</feature>
<dbReference type="EMBL" id="CAXKWB010007685">
    <property type="protein sequence ID" value="CAL4088015.1"/>
    <property type="molecule type" value="Genomic_DNA"/>
</dbReference>
<comment type="caution">
    <text evidence="3">The sequence shown here is derived from an EMBL/GenBank/DDBJ whole genome shotgun (WGS) entry which is preliminary data.</text>
</comment>
<keyword evidence="1" id="KW-0560">Oxidoreductase</keyword>
<dbReference type="PANTHER" id="PTHR43157:SF31">
    <property type="entry name" value="PHOSPHATIDYLINOSITOL-GLYCAN BIOSYNTHESIS CLASS F PROTEIN"/>
    <property type="match status" value="1"/>
</dbReference>
<evidence type="ECO:0000313" key="3">
    <source>
        <dbReference type="EMBL" id="CAL4088015.1"/>
    </source>
</evidence>
<dbReference type="InterPro" id="IPR036291">
    <property type="entry name" value="NAD(P)-bd_dom_sf"/>
</dbReference>
<dbReference type="GO" id="GO:0016491">
    <property type="term" value="F:oxidoreductase activity"/>
    <property type="evidence" value="ECO:0007669"/>
    <property type="project" value="UniProtKB-KW"/>
</dbReference>
<dbReference type="Gene3D" id="3.40.50.720">
    <property type="entry name" value="NAD(P)-binding Rossmann-like Domain"/>
    <property type="match status" value="1"/>
</dbReference>
<keyword evidence="4" id="KW-1185">Reference proteome</keyword>
<evidence type="ECO:0000256" key="2">
    <source>
        <dbReference type="SAM" id="Phobius"/>
    </source>
</evidence>